<evidence type="ECO:0000259" key="7">
    <source>
        <dbReference type="PROSITE" id="PS50109"/>
    </source>
</evidence>
<dbReference type="CDD" id="cd00082">
    <property type="entry name" value="HisKA"/>
    <property type="match status" value="1"/>
</dbReference>
<evidence type="ECO:0000256" key="1">
    <source>
        <dbReference type="ARBA" id="ARBA00000085"/>
    </source>
</evidence>
<dbReference type="InterPro" id="IPR005467">
    <property type="entry name" value="His_kinase_dom"/>
</dbReference>
<dbReference type="InterPro" id="IPR004358">
    <property type="entry name" value="Sig_transdc_His_kin-like_C"/>
</dbReference>
<evidence type="ECO:0000256" key="3">
    <source>
        <dbReference type="ARBA" id="ARBA00022553"/>
    </source>
</evidence>
<feature type="domain" description="Histidine kinase" evidence="7">
    <location>
        <begin position="354"/>
        <end position="575"/>
    </location>
</feature>
<dbReference type="PANTHER" id="PTHR43047">
    <property type="entry name" value="TWO-COMPONENT HISTIDINE PROTEIN KINASE"/>
    <property type="match status" value="1"/>
</dbReference>
<keyword evidence="6" id="KW-0472">Membrane</keyword>
<dbReference type="InterPro" id="IPR003661">
    <property type="entry name" value="HisK_dim/P_dom"/>
</dbReference>
<name>A0ABU9E535_9FLAO</name>
<organism evidence="8 9">
    <name type="scientific">Flavobacterium buctense</name>
    <dbReference type="NCBI Taxonomy" id="1648146"/>
    <lineage>
        <taxon>Bacteria</taxon>
        <taxon>Pseudomonadati</taxon>
        <taxon>Bacteroidota</taxon>
        <taxon>Flavobacteriia</taxon>
        <taxon>Flavobacteriales</taxon>
        <taxon>Flavobacteriaceae</taxon>
        <taxon>Flavobacterium</taxon>
    </lineage>
</organism>
<keyword evidence="9" id="KW-1185">Reference proteome</keyword>
<evidence type="ECO:0000256" key="2">
    <source>
        <dbReference type="ARBA" id="ARBA00012438"/>
    </source>
</evidence>
<dbReference type="SUPFAM" id="SSF55874">
    <property type="entry name" value="ATPase domain of HSP90 chaperone/DNA topoisomerase II/histidine kinase"/>
    <property type="match status" value="1"/>
</dbReference>
<accession>A0ABU9E535</accession>
<evidence type="ECO:0000256" key="6">
    <source>
        <dbReference type="SAM" id="Phobius"/>
    </source>
</evidence>
<dbReference type="SMART" id="SM00388">
    <property type="entry name" value="HisKA"/>
    <property type="match status" value="1"/>
</dbReference>
<keyword evidence="6" id="KW-1133">Transmembrane helix</keyword>
<dbReference type="SUPFAM" id="SSF47384">
    <property type="entry name" value="Homodimeric domain of signal transducing histidine kinase"/>
    <property type="match status" value="1"/>
</dbReference>
<feature type="transmembrane region" description="Helical" evidence="6">
    <location>
        <begin position="304"/>
        <end position="323"/>
    </location>
</feature>
<evidence type="ECO:0000313" key="8">
    <source>
        <dbReference type="EMBL" id="MEK8181130.1"/>
    </source>
</evidence>
<dbReference type="InterPro" id="IPR036097">
    <property type="entry name" value="HisK_dim/P_sf"/>
</dbReference>
<gene>
    <name evidence="8" type="ORF">WMW71_12330</name>
</gene>
<dbReference type="Pfam" id="PF00512">
    <property type="entry name" value="HisKA"/>
    <property type="match status" value="1"/>
</dbReference>
<dbReference type="EC" id="2.7.13.3" evidence="2"/>
<keyword evidence="4" id="KW-0808">Transferase</keyword>
<dbReference type="Gene3D" id="1.10.287.130">
    <property type="match status" value="1"/>
</dbReference>
<dbReference type="InterPro" id="IPR036890">
    <property type="entry name" value="HATPase_C_sf"/>
</dbReference>
<evidence type="ECO:0000256" key="4">
    <source>
        <dbReference type="ARBA" id="ARBA00022679"/>
    </source>
</evidence>
<comment type="caution">
    <text evidence="8">The sequence shown here is derived from an EMBL/GenBank/DDBJ whole genome shotgun (WGS) entry which is preliminary data.</text>
</comment>
<dbReference type="EMBL" id="JBBPCB010000009">
    <property type="protein sequence ID" value="MEK8181130.1"/>
    <property type="molecule type" value="Genomic_DNA"/>
</dbReference>
<dbReference type="Proteomes" id="UP001491349">
    <property type="component" value="Unassembled WGS sequence"/>
</dbReference>
<dbReference type="Pfam" id="PF02518">
    <property type="entry name" value="HATPase_c"/>
    <property type="match status" value="1"/>
</dbReference>
<dbReference type="Gene3D" id="3.30.565.10">
    <property type="entry name" value="Histidine kinase-like ATPase, C-terminal domain"/>
    <property type="match status" value="1"/>
</dbReference>
<dbReference type="InterPro" id="IPR003594">
    <property type="entry name" value="HATPase_dom"/>
</dbReference>
<proteinExistence type="predicted"/>
<dbReference type="PROSITE" id="PS50109">
    <property type="entry name" value="HIS_KIN"/>
    <property type="match status" value="1"/>
</dbReference>
<feature type="transmembrane region" description="Helical" evidence="6">
    <location>
        <begin position="16"/>
        <end position="37"/>
    </location>
</feature>
<dbReference type="GO" id="GO:0016301">
    <property type="term" value="F:kinase activity"/>
    <property type="evidence" value="ECO:0007669"/>
    <property type="project" value="UniProtKB-KW"/>
</dbReference>
<keyword evidence="6" id="KW-0812">Transmembrane</keyword>
<evidence type="ECO:0000256" key="5">
    <source>
        <dbReference type="ARBA" id="ARBA00022777"/>
    </source>
</evidence>
<comment type="catalytic activity">
    <reaction evidence="1">
        <text>ATP + protein L-histidine = ADP + protein N-phospho-L-histidine.</text>
        <dbReference type="EC" id="2.7.13.3"/>
    </reaction>
</comment>
<protein>
    <recommendedName>
        <fullName evidence="2">histidine kinase</fullName>
        <ecNumber evidence="2">2.7.13.3</ecNumber>
    </recommendedName>
</protein>
<dbReference type="SMART" id="SM00387">
    <property type="entry name" value="HATPase_c"/>
    <property type="match status" value="1"/>
</dbReference>
<dbReference type="PANTHER" id="PTHR43047:SF72">
    <property type="entry name" value="OSMOSENSING HISTIDINE PROTEIN KINASE SLN1"/>
    <property type="match status" value="1"/>
</dbReference>
<dbReference type="RefSeq" id="WP_187661131.1">
    <property type="nucleotide sequence ID" value="NZ_JACTAB010000009.1"/>
</dbReference>
<sequence>MNSIHLKKLKFEDRKVVHYTLLGCIILLQLLALLLWYNETANEDKITASFDAIDQASQVNQFTGRVNSAIIKSQEYFNNYITTKDPNSLNNYLGSLKETSLLIDSLTLSTKNRDDFKNLLARKNKATADILLLKSSIDSIIDRQIHPNQEEVAAPFRFDSLNYNKVLDSIDTNTSIKIDSISRKGLLGRLLAAFSGKIEIQKEQLNTVVTMKYKDKIITGTLEEQMKYLFMASNKYYAVEFNKLKAAFQNLRKKDIELVKFNSELLMLSQSTLPDFTTAANDLKFNSQQRLKDQFETNKAIRNYSIVAVIFLMFVISLILFGFTRLAFEYEKRLTVAQEKIRQSLNFKNRIMGMISHEIRSPLSLISIYSKMISASVKDKEVKETFKSVEFTTNSLLLLSNQILEYSKDENRKPALQHKNFYLKNEIEQIINAMTSLVESKGNKLSLKSDLKTDYEVYSDATKIHQLFYNIIGNANKFTDKGQIKVSLEQDHVSDYEVNLKISIEDNGIGIAKTDLENIFESYYQGTVSAKVNDLGVGLGLNLCKEIVALFEGEITVESEEGKGTKVMFNLILSKV</sequence>
<keyword evidence="5 8" id="KW-0418">Kinase</keyword>
<evidence type="ECO:0000313" key="9">
    <source>
        <dbReference type="Proteomes" id="UP001491349"/>
    </source>
</evidence>
<dbReference type="PRINTS" id="PR00344">
    <property type="entry name" value="BCTRLSENSOR"/>
</dbReference>
<reference evidence="8 9" key="1">
    <citation type="submission" date="2024-04" db="EMBL/GenBank/DDBJ databases">
        <title>draft genome sequnece of Flavobacterium buctense JCM 30750.</title>
        <authorList>
            <person name="Kim D.-U."/>
        </authorList>
    </citation>
    <scope>NUCLEOTIDE SEQUENCE [LARGE SCALE GENOMIC DNA]</scope>
    <source>
        <strain evidence="8 9">JCM 30750</strain>
    </source>
</reference>
<keyword evidence="3" id="KW-0597">Phosphoprotein</keyword>